<sequence>MQLHQVTLEENRPKLLIAPRAQIILSFYVTPPQVQFIELESFFSLAHSRIQFLRTIEGWRAQKFTPSEMDVRIAKLEAEEQYAPLRDPENDLISHYILTLAYAQRQELRNFVLGNELALFGSRLRRASEREKIRFGEFLDASGLQFQHPDDVEFALISTALKRMEEIRMLNQGRKAAEAPPVIRSRYYKVPWQQCPEMVSRRNCFLWRGSLYLIQEELPALLVPIFRTLLSRRLACNQRALPSLELADDRLARLLGSLANAHLGNDYRSAALIQGVTARNIDLHCRDSFPPCMRRMFSKLRETHHLKHTGRMQLGLFLKGAGLSLEDSMQVWREELTRVVGDKFDKEYAYNIRHNYGLEGKRVNYSPYSCAKLIPTLPGTGEYHGCPFRYMERDELLEFLKSAQCGLSDAQAHNVLEPLFRKGEPKHYHVACRAFWHALHGADPTTDEPIVHPNQFFELSYRARHDKTGPQQQQQQQQTGGATATATTSGDPAARKD</sequence>
<keyword evidence="3" id="KW-0004">4Fe-4S</keyword>
<feature type="domain" description="DNA primase large subunit C-terminal" evidence="11">
    <location>
        <begin position="286"/>
        <end position="457"/>
    </location>
</feature>
<dbReference type="EMBL" id="JAPMOS010000070">
    <property type="protein sequence ID" value="KAJ4456430.1"/>
    <property type="molecule type" value="Genomic_DNA"/>
</dbReference>
<dbReference type="Pfam" id="PF26466">
    <property type="entry name" value="DNA_primase_lrg_N"/>
    <property type="match status" value="1"/>
</dbReference>
<keyword evidence="9" id="KW-0238">DNA-binding</keyword>
<proteinExistence type="inferred from homology"/>
<evidence type="ECO:0000256" key="7">
    <source>
        <dbReference type="ARBA" id="ARBA00023004"/>
    </source>
</evidence>
<feature type="region of interest" description="Disordered" evidence="10">
    <location>
        <begin position="464"/>
        <end position="497"/>
    </location>
</feature>
<dbReference type="Gene3D" id="1.20.930.80">
    <property type="match status" value="1"/>
</dbReference>
<keyword evidence="8" id="KW-0411">Iron-sulfur</keyword>
<dbReference type="InterPro" id="IPR058560">
    <property type="entry name" value="DNA_primase_C"/>
</dbReference>
<dbReference type="InterPro" id="IPR007238">
    <property type="entry name" value="DNA_primase_lsu_euk/arc"/>
</dbReference>
<keyword evidence="4" id="KW-0639">Primosome</keyword>
<evidence type="ECO:0000256" key="4">
    <source>
        <dbReference type="ARBA" id="ARBA00022515"/>
    </source>
</evidence>
<protein>
    <submittedName>
        <fullName evidence="12">DNA primase large subunit</fullName>
    </submittedName>
</protein>
<evidence type="ECO:0000256" key="2">
    <source>
        <dbReference type="ARBA" id="ARBA00010564"/>
    </source>
</evidence>
<dbReference type="PANTHER" id="PTHR10537:SF3">
    <property type="entry name" value="DNA PRIMASE LARGE SUBUNIT"/>
    <property type="match status" value="1"/>
</dbReference>
<name>A0ABQ8UAU7_9EUKA</name>
<dbReference type="CDD" id="cd07322">
    <property type="entry name" value="PriL_PriS_Eukaryotic"/>
    <property type="match status" value="1"/>
</dbReference>
<evidence type="ECO:0000256" key="5">
    <source>
        <dbReference type="ARBA" id="ARBA00022705"/>
    </source>
</evidence>
<evidence type="ECO:0000256" key="10">
    <source>
        <dbReference type="SAM" id="MobiDB-lite"/>
    </source>
</evidence>
<evidence type="ECO:0000256" key="3">
    <source>
        <dbReference type="ARBA" id="ARBA00022485"/>
    </source>
</evidence>
<organism evidence="12 13">
    <name type="scientific">Paratrimastix pyriformis</name>
    <dbReference type="NCBI Taxonomy" id="342808"/>
    <lineage>
        <taxon>Eukaryota</taxon>
        <taxon>Metamonada</taxon>
        <taxon>Preaxostyla</taxon>
        <taxon>Paratrimastigidae</taxon>
        <taxon>Paratrimastix</taxon>
    </lineage>
</organism>
<dbReference type="Proteomes" id="UP001141327">
    <property type="component" value="Unassembled WGS sequence"/>
</dbReference>
<keyword evidence="6" id="KW-0479">Metal-binding</keyword>
<dbReference type="PANTHER" id="PTHR10537">
    <property type="entry name" value="DNA PRIMASE LARGE SUBUNIT"/>
    <property type="match status" value="1"/>
</dbReference>
<reference evidence="12" key="1">
    <citation type="journal article" date="2022" name="bioRxiv">
        <title>Genomics of Preaxostyla Flagellates Illuminates Evolutionary Transitions and the Path Towards Mitochondrial Loss.</title>
        <authorList>
            <person name="Novak L.V.F."/>
            <person name="Treitli S.C."/>
            <person name="Pyrih J."/>
            <person name="Halakuc P."/>
            <person name="Pipaliya S.V."/>
            <person name="Vacek V."/>
            <person name="Brzon O."/>
            <person name="Soukal P."/>
            <person name="Eme L."/>
            <person name="Dacks J.B."/>
            <person name="Karnkowska A."/>
            <person name="Elias M."/>
            <person name="Hampl V."/>
        </authorList>
    </citation>
    <scope>NUCLEOTIDE SEQUENCE</scope>
    <source>
        <strain evidence="12">RCP-MX</strain>
    </source>
</reference>
<evidence type="ECO:0000259" key="11">
    <source>
        <dbReference type="Pfam" id="PF04104"/>
    </source>
</evidence>
<feature type="compositionally biased region" description="Low complexity" evidence="10">
    <location>
        <begin position="469"/>
        <end position="488"/>
    </location>
</feature>
<comment type="cofactor">
    <cofactor evidence="1">
        <name>[4Fe-4S] cluster</name>
        <dbReference type="ChEBI" id="CHEBI:49883"/>
    </cofactor>
</comment>
<evidence type="ECO:0000256" key="6">
    <source>
        <dbReference type="ARBA" id="ARBA00022723"/>
    </source>
</evidence>
<evidence type="ECO:0000256" key="8">
    <source>
        <dbReference type="ARBA" id="ARBA00023014"/>
    </source>
</evidence>
<comment type="caution">
    <text evidence="12">The sequence shown here is derived from an EMBL/GenBank/DDBJ whole genome shotgun (WGS) entry which is preliminary data.</text>
</comment>
<dbReference type="InterPro" id="IPR016558">
    <property type="entry name" value="DNA_primase_lsu_euk"/>
</dbReference>
<keyword evidence="13" id="KW-1185">Reference proteome</keyword>
<dbReference type="Pfam" id="PF04104">
    <property type="entry name" value="DNA_primase_lrg"/>
    <property type="match status" value="1"/>
</dbReference>
<gene>
    <name evidence="12" type="ORF">PAPYR_8326</name>
</gene>
<keyword evidence="5" id="KW-0235">DNA replication</keyword>
<evidence type="ECO:0000256" key="9">
    <source>
        <dbReference type="ARBA" id="ARBA00023125"/>
    </source>
</evidence>
<accession>A0ABQ8UAU7</accession>
<evidence type="ECO:0000313" key="12">
    <source>
        <dbReference type="EMBL" id="KAJ4456430.1"/>
    </source>
</evidence>
<evidence type="ECO:0000313" key="13">
    <source>
        <dbReference type="Proteomes" id="UP001141327"/>
    </source>
</evidence>
<keyword evidence="7" id="KW-0408">Iron</keyword>
<comment type="similarity">
    <text evidence="2">Belongs to the eukaryotic-type primase large subunit family.</text>
</comment>
<evidence type="ECO:0000256" key="1">
    <source>
        <dbReference type="ARBA" id="ARBA00001966"/>
    </source>
</evidence>